<dbReference type="InterPro" id="IPR050407">
    <property type="entry name" value="Geranylgeranyl_reductase"/>
</dbReference>
<dbReference type="InterPro" id="IPR011777">
    <property type="entry name" value="Geranylgeranyl_Rdtase_fam"/>
</dbReference>
<sequence length="399" mass="42144">MERYDVAVIGAGPAGSMAAKKAVEGGAKVAVFEEHPRSGWPVQCAGLLGVRAVEESQLPPGSFLIRPLRGATIVSPGGFSLSFKARETKAWVVDRRLFDRALLAEAARAGAEVMMASPVTGLVRGGGRIVFKVGRGSDQREIEAGVVISAEGVGARIARSAGIGPPRKLLSSAQVEVPFEVEDPEGVEVFLGREVAPGFFAWAIPASEGVARVGLSCRNNACPYLKRLLKSPGIRSRIRGGPLHLAVGGLPLGPPPSTVADGIIAVGDAAGQVKPTSGGGIYPGLVSAKIAGEVAAAAACEGDSSAARLSEYERRWREDLGREIRLGMIVHRLRAEMADCEMDDLVRHLGGREDLLRIIEEEGDIDRPSRVMKKVAPRMGRSGLRMMGTILRVSLRGEL</sequence>
<dbReference type="Pfam" id="PF07992">
    <property type="entry name" value="Pyr_redox_2"/>
    <property type="match status" value="1"/>
</dbReference>
<evidence type="ECO:0000313" key="2">
    <source>
        <dbReference type="EMBL" id="MDF0591468.1"/>
    </source>
</evidence>
<reference evidence="2 3" key="1">
    <citation type="submission" date="2023-03" db="EMBL/GenBank/DDBJ databases">
        <title>WGS of Methanotrichaceae archaeon Mx.</title>
        <authorList>
            <person name="Sorokin D.Y."/>
            <person name="Merkel A.Y."/>
        </authorList>
    </citation>
    <scope>NUCLEOTIDE SEQUENCE [LARGE SCALE GENOMIC DNA]</scope>
    <source>
        <strain evidence="2 3">Mx</strain>
    </source>
</reference>
<comment type="caution">
    <text evidence="2">The sequence shown here is derived from an EMBL/GenBank/DDBJ whole genome shotgun (WGS) entry which is preliminary data.</text>
</comment>
<dbReference type="PANTHER" id="PTHR42685">
    <property type="entry name" value="GERANYLGERANYL DIPHOSPHATE REDUCTASE"/>
    <property type="match status" value="1"/>
</dbReference>
<evidence type="ECO:0000313" key="3">
    <source>
        <dbReference type="Proteomes" id="UP001220010"/>
    </source>
</evidence>
<accession>A0ABT5X9T6</accession>
<dbReference type="PANTHER" id="PTHR42685:SF18">
    <property type="entry name" value="DIGERANYLGERANYLGLYCEROPHOSPHOLIPID REDUCTASE"/>
    <property type="match status" value="1"/>
</dbReference>
<dbReference type="InterPro" id="IPR036188">
    <property type="entry name" value="FAD/NAD-bd_sf"/>
</dbReference>
<protein>
    <submittedName>
        <fullName evidence="2">NAD(P)/FAD-dependent oxidoreductase</fullName>
    </submittedName>
</protein>
<keyword evidence="3" id="KW-1185">Reference proteome</keyword>
<dbReference type="PRINTS" id="PR00368">
    <property type="entry name" value="FADPNR"/>
</dbReference>
<proteinExistence type="predicted"/>
<dbReference type="RefSeq" id="WP_316967201.1">
    <property type="nucleotide sequence ID" value="NZ_JARFPK010000042.1"/>
</dbReference>
<dbReference type="Gene3D" id="3.30.9.10">
    <property type="entry name" value="D-Amino Acid Oxidase, subunit A, domain 2"/>
    <property type="match status" value="1"/>
</dbReference>
<name>A0ABT5X9T6_9EURY</name>
<organism evidence="2 3">
    <name type="scientific">Candidatus Methanocrinis natronophilus</name>
    <dbReference type="NCBI Taxonomy" id="3033396"/>
    <lineage>
        <taxon>Archaea</taxon>
        <taxon>Methanobacteriati</taxon>
        <taxon>Methanobacteriota</taxon>
        <taxon>Stenosarchaea group</taxon>
        <taxon>Methanomicrobia</taxon>
        <taxon>Methanotrichales</taxon>
        <taxon>Methanotrichaceae</taxon>
        <taxon>Methanocrinis</taxon>
    </lineage>
</organism>
<feature type="domain" description="FAD/NAD(P)-binding" evidence="1">
    <location>
        <begin position="4"/>
        <end position="162"/>
    </location>
</feature>
<dbReference type="Gene3D" id="3.50.50.60">
    <property type="entry name" value="FAD/NAD(P)-binding domain"/>
    <property type="match status" value="1"/>
</dbReference>
<dbReference type="Proteomes" id="UP001220010">
    <property type="component" value="Unassembled WGS sequence"/>
</dbReference>
<dbReference type="SUPFAM" id="SSF51905">
    <property type="entry name" value="FAD/NAD(P)-binding domain"/>
    <property type="match status" value="1"/>
</dbReference>
<dbReference type="EMBL" id="JARFPK010000042">
    <property type="protein sequence ID" value="MDF0591468.1"/>
    <property type="molecule type" value="Genomic_DNA"/>
</dbReference>
<dbReference type="InterPro" id="IPR023753">
    <property type="entry name" value="FAD/NAD-binding_dom"/>
</dbReference>
<gene>
    <name evidence="2" type="ORF">P0O15_09885</name>
</gene>
<dbReference type="PRINTS" id="PR00411">
    <property type="entry name" value="PNDRDTASEI"/>
</dbReference>
<dbReference type="NCBIfam" id="TIGR02032">
    <property type="entry name" value="GG-red-SF"/>
    <property type="match status" value="1"/>
</dbReference>
<evidence type="ECO:0000259" key="1">
    <source>
        <dbReference type="Pfam" id="PF07992"/>
    </source>
</evidence>